<keyword evidence="1" id="KW-0472">Membrane</keyword>
<evidence type="ECO:0000313" key="2">
    <source>
        <dbReference type="EMBL" id="QHU05756.1"/>
    </source>
</evidence>
<protein>
    <submittedName>
        <fullName evidence="2">Uncharacterized protein</fullName>
    </submittedName>
</protein>
<sequence length="134" mass="15228">MAVKNKYSSFMTLENIIGLLLAILILFDLKVEEPISKLLNTPVGLTMSLLVVIIMFYMLNPVVGILFLIYLYKTIKYDTVYSGVNKDKILQKMNPTKTFEVEEQIILERAPIKNQNQNNNVSFKPTALIVGSEL</sequence>
<proteinExistence type="predicted"/>
<keyword evidence="1" id="KW-1133">Transmembrane helix</keyword>
<dbReference type="AlphaFoldDB" id="A0A6C0JLV9"/>
<dbReference type="EMBL" id="MN740418">
    <property type="protein sequence ID" value="QHU05756.1"/>
    <property type="molecule type" value="Genomic_DNA"/>
</dbReference>
<keyword evidence="1" id="KW-0812">Transmembrane</keyword>
<organism evidence="2">
    <name type="scientific">viral metagenome</name>
    <dbReference type="NCBI Taxonomy" id="1070528"/>
    <lineage>
        <taxon>unclassified sequences</taxon>
        <taxon>metagenomes</taxon>
        <taxon>organismal metagenomes</taxon>
    </lineage>
</organism>
<feature type="transmembrane region" description="Helical" evidence="1">
    <location>
        <begin position="7"/>
        <end position="27"/>
    </location>
</feature>
<accession>A0A6C0JLV9</accession>
<evidence type="ECO:0000256" key="1">
    <source>
        <dbReference type="SAM" id="Phobius"/>
    </source>
</evidence>
<reference evidence="2" key="1">
    <citation type="journal article" date="2020" name="Nature">
        <title>Giant virus diversity and host interactions through global metagenomics.</title>
        <authorList>
            <person name="Schulz F."/>
            <person name="Roux S."/>
            <person name="Paez-Espino D."/>
            <person name="Jungbluth S."/>
            <person name="Walsh D.A."/>
            <person name="Denef V.J."/>
            <person name="McMahon K.D."/>
            <person name="Konstantinidis K.T."/>
            <person name="Eloe-Fadrosh E.A."/>
            <person name="Kyrpides N.C."/>
            <person name="Woyke T."/>
        </authorList>
    </citation>
    <scope>NUCLEOTIDE SEQUENCE</scope>
    <source>
        <strain evidence="2">GVMAG-M-3300027736-24</strain>
    </source>
</reference>
<name>A0A6C0JLV9_9ZZZZ</name>
<feature type="transmembrane region" description="Helical" evidence="1">
    <location>
        <begin position="47"/>
        <end position="72"/>
    </location>
</feature>